<evidence type="ECO:0000313" key="2">
    <source>
        <dbReference type="EMBL" id="CAK0864282.1"/>
    </source>
</evidence>
<organism evidence="2 3">
    <name type="scientific">Prorocentrum cordatum</name>
    <dbReference type="NCBI Taxonomy" id="2364126"/>
    <lineage>
        <taxon>Eukaryota</taxon>
        <taxon>Sar</taxon>
        <taxon>Alveolata</taxon>
        <taxon>Dinophyceae</taxon>
        <taxon>Prorocentrales</taxon>
        <taxon>Prorocentraceae</taxon>
        <taxon>Prorocentrum</taxon>
    </lineage>
</organism>
<evidence type="ECO:0000256" key="1">
    <source>
        <dbReference type="SAM" id="Phobius"/>
    </source>
</evidence>
<keyword evidence="1" id="KW-1133">Transmembrane helix</keyword>
<accession>A0ABN9UVX1</accession>
<name>A0ABN9UVX1_9DINO</name>
<feature type="non-terminal residue" evidence="2">
    <location>
        <position position="1"/>
    </location>
</feature>
<feature type="transmembrane region" description="Helical" evidence="1">
    <location>
        <begin position="20"/>
        <end position="48"/>
    </location>
</feature>
<reference evidence="2" key="1">
    <citation type="submission" date="2023-10" db="EMBL/GenBank/DDBJ databases">
        <authorList>
            <person name="Chen Y."/>
            <person name="Shah S."/>
            <person name="Dougan E. K."/>
            <person name="Thang M."/>
            <person name="Chan C."/>
        </authorList>
    </citation>
    <scope>NUCLEOTIDE SEQUENCE [LARGE SCALE GENOMIC DNA]</scope>
</reference>
<evidence type="ECO:0008006" key="4">
    <source>
        <dbReference type="Google" id="ProtNLM"/>
    </source>
</evidence>
<evidence type="ECO:0000313" key="3">
    <source>
        <dbReference type="Proteomes" id="UP001189429"/>
    </source>
</evidence>
<dbReference type="Proteomes" id="UP001189429">
    <property type="component" value="Unassembled WGS sequence"/>
</dbReference>
<keyword evidence="1" id="KW-0812">Transmembrane</keyword>
<gene>
    <name evidence="2" type="ORF">PCOR1329_LOCUS52209</name>
</gene>
<keyword evidence="3" id="KW-1185">Reference proteome</keyword>
<sequence>GAVAPELLAALWRSRAPEDVLVYGFFLLLAEVPLGAGASALPTGVLALRERRVQVRDALALAPAGARVEDRYLLLVQPLSALRLPELEALLLSLPGGAAGGAPGVPGQNVGPRPPPAEPCPAEEWWPRVPALRSGRYVKSGMSLAHAPGPRDEALEKRHWRDTHLEAMRRFPRFFQARAHEVKTPPLDDEELQRVLRGLLLHDFAIRSVSHAVDARKPRSEASIVVCGVGRLLAHEQDPGVAPGAAAGGPQSGVPAGAAVAPAGPAPTVSELCAGGPHLPPGSRVLPAPAAPQGGTRGPEISVLVVFEDAARHGMLEVARELLLANGFFVLADRSCRPRLSDLCLLLGIPPPTKHPRDPGALCVPQLSQSLQGWLEYLKGAAHHMFVVRRHDAVALLLQLCFGASVQRAGSTPPVLRWPFVDISDAARPAPPPLFTSLHGLLRPAVIAQPPRATFAALLERMSRPPLGLTLLQTTGDGPMPLEGSVRTIVALAPLSPAATAAGAVAEPTMASAALCTRLCLARELRAFGELRSRRARGLCAPCALFEAWEALLAGGAVVLLGPPDVDALVAALWPHAAGPRSGEPGTHVTIDFAGRCIRWSDPRFGIGSASGALPAGVPRQSLAPWQAGLLSGSLAVPYGSSQGPCPWAADLLAAGVQLRMQLVQRAAGEDAGTVLSVVVRALRMLALAALVDQALGAAAGHVDVPGGAMPPWAMRRAAVLLPRGAGPEAPACSIALLRDGPPWQGLPEFPEAYTIELTPVVAALQPAELATVRLDGVVVREDAAGGKVGRGWHLRGGGDVPCGADAGAAELAAAFAALQRQPPARELALVFGAPRAGGALALVPAQSVLASEALSQAARSAGSLPAQFPIARSHHATAEALLLGACLARLAAATERAPVGAEAAEVACNEPARAVVELWRAVSSEAPVENDEEYWTRLFLSLSCYGGLVASHASCYLSLEALPSCDQLLVRFTSGGGAPPAAALWGPLPVLAKPGRLAAQLLLVLRLDAVLQRGLAGSDLGKGVHQAFSDGFVRAYCAEAPDPVNAKSRLHLHCALCLLELLWALRCGGAPAEELRARLPAEPALRDALREEVLNARGAHVDAP</sequence>
<comment type="caution">
    <text evidence="2">The sequence shown here is derived from an EMBL/GenBank/DDBJ whole genome shotgun (WGS) entry which is preliminary data.</text>
</comment>
<proteinExistence type="predicted"/>
<keyword evidence="1" id="KW-0472">Membrane</keyword>
<protein>
    <recommendedName>
        <fullName evidence="4">Anaphase-promoting complex subunit 1</fullName>
    </recommendedName>
</protein>
<dbReference type="EMBL" id="CAUYUJ010016349">
    <property type="protein sequence ID" value="CAK0864282.1"/>
    <property type="molecule type" value="Genomic_DNA"/>
</dbReference>